<dbReference type="PROSITE" id="PS50011">
    <property type="entry name" value="PROTEIN_KINASE_DOM"/>
    <property type="match status" value="1"/>
</dbReference>
<evidence type="ECO:0000256" key="5">
    <source>
        <dbReference type="PROSITE-ProRule" id="PRU10141"/>
    </source>
</evidence>
<keyword evidence="10" id="KW-1185">Reference proteome</keyword>
<dbReference type="InterPro" id="IPR000719">
    <property type="entry name" value="Prot_kinase_dom"/>
</dbReference>
<feature type="binding site" evidence="5">
    <location>
        <position position="47"/>
    </location>
    <ligand>
        <name>ATP</name>
        <dbReference type="ChEBI" id="CHEBI:30616"/>
    </ligand>
</feature>
<dbReference type="PROSITE" id="PS00108">
    <property type="entry name" value="PROTEIN_KINASE_ST"/>
    <property type="match status" value="1"/>
</dbReference>
<dbReference type="Pfam" id="PF00069">
    <property type="entry name" value="Pkinase"/>
    <property type="match status" value="1"/>
</dbReference>
<evidence type="ECO:0000256" key="6">
    <source>
        <dbReference type="SAM" id="MobiDB-lite"/>
    </source>
</evidence>
<dbReference type="STRING" id="488533.SAMN04487960_10883"/>
<dbReference type="Gene3D" id="1.10.510.10">
    <property type="entry name" value="Transferase(Phosphotransferase) domain 1"/>
    <property type="match status" value="1"/>
</dbReference>
<evidence type="ECO:0000256" key="2">
    <source>
        <dbReference type="ARBA" id="ARBA00022741"/>
    </source>
</evidence>
<dbReference type="AlphaFoldDB" id="A0A1H3AS46"/>
<keyword evidence="2 5" id="KW-0547">Nucleotide-binding</keyword>
<dbReference type="PANTHER" id="PTHR43289">
    <property type="entry name" value="MITOGEN-ACTIVATED PROTEIN KINASE KINASE KINASE 20-RELATED"/>
    <property type="match status" value="1"/>
</dbReference>
<keyword evidence="3 9" id="KW-0418">Kinase</keyword>
<keyword evidence="9" id="KW-0723">Serine/threonine-protein kinase</keyword>
<keyword evidence="7" id="KW-0472">Membrane</keyword>
<keyword evidence="1" id="KW-0808">Transferase</keyword>
<feature type="region of interest" description="Disordered" evidence="6">
    <location>
        <begin position="291"/>
        <end position="350"/>
    </location>
</feature>
<evidence type="ECO:0000313" key="9">
    <source>
        <dbReference type="EMBL" id="SDX32560.1"/>
    </source>
</evidence>
<evidence type="ECO:0000256" key="4">
    <source>
        <dbReference type="ARBA" id="ARBA00022840"/>
    </source>
</evidence>
<organism evidence="9 10">
    <name type="scientific">Marinobacter mobilis</name>
    <dbReference type="NCBI Taxonomy" id="488533"/>
    <lineage>
        <taxon>Bacteria</taxon>
        <taxon>Pseudomonadati</taxon>
        <taxon>Pseudomonadota</taxon>
        <taxon>Gammaproteobacteria</taxon>
        <taxon>Pseudomonadales</taxon>
        <taxon>Marinobacteraceae</taxon>
        <taxon>Marinobacter</taxon>
    </lineage>
</organism>
<dbReference type="PROSITE" id="PS00107">
    <property type="entry name" value="PROTEIN_KINASE_ATP"/>
    <property type="match status" value="1"/>
</dbReference>
<dbReference type="InterPro" id="IPR008271">
    <property type="entry name" value="Ser/Thr_kinase_AS"/>
</dbReference>
<reference evidence="9 10" key="1">
    <citation type="submission" date="2016-10" db="EMBL/GenBank/DDBJ databases">
        <authorList>
            <person name="de Groot N.N."/>
        </authorList>
    </citation>
    <scope>NUCLEOTIDE SEQUENCE [LARGE SCALE GENOMIC DNA]</scope>
    <source>
        <strain evidence="9 10">CGMCC 1.7059</strain>
    </source>
</reference>
<accession>A0A1H3AS46</accession>
<evidence type="ECO:0000259" key="8">
    <source>
        <dbReference type="PROSITE" id="PS50011"/>
    </source>
</evidence>
<feature type="compositionally biased region" description="Acidic residues" evidence="6">
    <location>
        <begin position="443"/>
        <end position="460"/>
    </location>
</feature>
<feature type="domain" description="Protein kinase" evidence="8">
    <location>
        <begin position="18"/>
        <end position="288"/>
    </location>
</feature>
<dbReference type="Proteomes" id="UP000199675">
    <property type="component" value="Unassembled WGS sequence"/>
</dbReference>
<dbReference type="EMBL" id="FNNE01000008">
    <property type="protein sequence ID" value="SDX32560.1"/>
    <property type="molecule type" value="Genomic_DNA"/>
</dbReference>
<name>A0A1H3AS46_9GAMM</name>
<dbReference type="CDD" id="cd14014">
    <property type="entry name" value="STKc_PknB_like"/>
    <property type="match status" value="1"/>
</dbReference>
<feature type="region of interest" description="Disordered" evidence="6">
    <location>
        <begin position="387"/>
        <end position="461"/>
    </location>
</feature>
<dbReference type="SUPFAM" id="SSF56112">
    <property type="entry name" value="Protein kinase-like (PK-like)"/>
    <property type="match status" value="1"/>
</dbReference>
<feature type="compositionally biased region" description="Gly residues" evidence="6">
    <location>
        <begin position="387"/>
        <end position="397"/>
    </location>
</feature>
<dbReference type="GO" id="GO:0005524">
    <property type="term" value="F:ATP binding"/>
    <property type="evidence" value="ECO:0007669"/>
    <property type="project" value="UniProtKB-UniRule"/>
</dbReference>
<dbReference type="GO" id="GO:0004674">
    <property type="term" value="F:protein serine/threonine kinase activity"/>
    <property type="evidence" value="ECO:0007669"/>
    <property type="project" value="UniProtKB-KW"/>
</dbReference>
<keyword evidence="7" id="KW-1133">Transmembrane helix</keyword>
<protein>
    <submittedName>
        <fullName evidence="9">Serine/threonine protein kinase</fullName>
    </submittedName>
</protein>
<gene>
    <name evidence="9" type="ORF">SAMN04487960_10883</name>
</gene>
<evidence type="ECO:0000313" key="10">
    <source>
        <dbReference type="Proteomes" id="UP000199675"/>
    </source>
</evidence>
<dbReference type="RefSeq" id="WP_175528353.1">
    <property type="nucleotide sequence ID" value="NZ_FNNE01000008.1"/>
</dbReference>
<keyword evidence="7" id="KW-0812">Transmembrane</keyword>
<evidence type="ECO:0000256" key="1">
    <source>
        <dbReference type="ARBA" id="ARBA00022679"/>
    </source>
</evidence>
<dbReference type="SMART" id="SM00220">
    <property type="entry name" value="S_TKc"/>
    <property type="match status" value="1"/>
</dbReference>
<feature type="transmembrane region" description="Helical" evidence="7">
    <location>
        <begin position="355"/>
        <end position="372"/>
    </location>
</feature>
<evidence type="ECO:0000256" key="3">
    <source>
        <dbReference type="ARBA" id="ARBA00022777"/>
    </source>
</evidence>
<dbReference type="InterPro" id="IPR017441">
    <property type="entry name" value="Protein_kinase_ATP_BS"/>
</dbReference>
<keyword evidence="4 5" id="KW-0067">ATP-binding</keyword>
<dbReference type="PANTHER" id="PTHR43289:SF34">
    <property type="entry name" value="SERINE_THREONINE-PROTEIN KINASE YBDM-RELATED"/>
    <property type="match status" value="1"/>
</dbReference>
<evidence type="ECO:0000256" key="7">
    <source>
        <dbReference type="SAM" id="Phobius"/>
    </source>
</evidence>
<proteinExistence type="predicted"/>
<dbReference type="InterPro" id="IPR011009">
    <property type="entry name" value="Kinase-like_dom_sf"/>
</dbReference>
<sequence>MTQPITLALANGSRIAEYRIERLLGEGGFGLTYLAVDENLHKQVAIKEYLPVDFAMRGNNAMVQPRTESNRNDFTWGLDAFINEARILAKFHNPYIVQVFRYFEANGTAYIVMEYVEGRTLRETVNELGELQEAEIMAVLLPVMDGLMDVHDAGILHRDIKPENILIRDNGKPVLIDFGAARQALGTKSRSITTVITPGYVPIEQYSSKGHVGPWSDIYSLAAVAYFCLTRKRPEDASDRAVHDDLLPARDAANGLARASFLDAIDHGLMVAPQKRPQTLEAWVRALRGESPAPARDTGMEGATTLIRPTPEPVADSNRSVEQTPAPKKEQPAKAKPSAQKGQPAAVERSSNRRGLVILLGLLLIALGGIMAQQVVTSIDFSGGGDITDTGNNGGDGANDTGADQPVATEPDPVPEPNDPEPGFTENNESDAVPEVATPEPEPAPELEPEPEPDEPEVPAEQDTTFHLTVITDPENPHFVLYGDPRRYSPGIELANGSYRLKISMPGFRTVEITIESDGEDVVREITLVREITPEEQALFDQAKRSRTVENLQAYLDQYPLGSYADRVRSWLEEARAAQTDVAEEQSGDRQKQAHRAWRACEDMPWKTTPANGQAVFDIPRVASGNFRMQIGRTTVQASQISRVAESSPLRELCSGSNCYVVTAPFGNASFTISQGGREHSGEACFYYPDERFHSYRVDL</sequence>
<feature type="compositionally biased region" description="Low complexity" evidence="6">
    <location>
        <begin position="334"/>
        <end position="346"/>
    </location>
</feature>